<organism evidence="2 3">
    <name type="scientific">Pontibacter chinhatensis</name>
    <dbReference type="NCBI Taxonomy" id="1436961"/>
    <lineage>
        <taxon>Bacteria</taxon>
        <taxon>Pseudomonadati</taxon>
        <taxon>Bacteroidota</taxon>
        <taxon>Cytophagia</taxon>
        <taxon>Cytophagales</taxon>
        <taxon>Hymenobacteraceae</taxon>
        <taxon>Pontibacter</taxon>
    </lineage>
</organism>
<dbReference type="AlphaFoldDB" id="A0A1I2ZS91"/>
<dbReference type="Gene3D" id="3.40.50.300">
    <property type="entry name" value="P-loop containing nucleotide triphosphate hydrolases"/>
    <property type="match status" value="1"/>
</dbReference>
<dbReference type="RefSeq" id="WP_092105812.1">
    <property type="nucleotide sequence ID" value="NZ_FOOT01000018.1"/>
</dbReference>
<dbReference type="STRING" id="1436961.SAMN05421739_11818"/>
<evidence type="ECO:0000313" key="2">
    <source>
        <dbReference type="EMBL" id="SFH40678.1"/>
    </source>
</evidence>
<dbReference type="PANTHER" id="PTHR37291">
    <property type="entry name" value="5-METHYLCYTOSINE-SPECIFIC RESTRICTION ENZYME B"/>
    <property type="match status" value="1"/>
</dbReference>
<dbReference type="GO" id="GO:0016887">
    <property type="term" value="F:ATP hydrolysis activity"/>
    <property type="evidence" value="ECO:0007669"/>
    <property type="project" value="InterPro"/>
</dbReference>
<keyword evidence="3" id="KW-1185">Reference proteome</keyword>
<gene>
    <name evidence="2" type="ORF">SAMN05421739_11818</name>
</gene>
<dbReference type="PANTHER" id="PTHR37291:SF1">
    <property type="entry name" value="TYPE IV METHYL-DIRECTED RESTRICTION ENZYME ECOKMCRB SUBUNIT"/>
    <property type="match status" value="1"/>
</dbReference>
<dbReference type="InterPro" id="IPR027417">
    <property type="entry name" value="P-loop_NTPase"/>
</dbReference>
<proteinExistence type="predicted"/>
<reference evidence="3" key="1">
    <citation type="submission" date="2016-10" db="EMBL/GenBank/DDBJ databases">
        <authorList>
            <person name="Varghese N."/>
            <person name="Submissions S."/>
        </authorList>
    </citation>
    <scope>NUCLEOTIDE SEQUENCE [LARGE SCALE GENOMIC DNA]</scope>
    <source>
        <strain evidence="3">LP51</strain>
    </source>
</reference>
<feature type="domain" description="Rhodanese" evidence="1">
    <location>
        <begin position="26"/>
        <end position="58"/>
    </location>
</feature>
<dbReference type="InterPro" id="IPR011704">
    <property type="entry name" value="ATPase_dyneun-rel_AAA"/>
</dbReference>
<dbReference type="SUPFAM" id="SSF52540">
    <property type="entry name" value="P-loop containing nucleoside triphosphate hydrolases"/>
    <property type="match status" value="1"/>
</dbReference>
<dbReference type="InterPro" id="IPR003593">
    <property type="entry name" value="AAA+_ATPase"/>
</dbReference>
<dbReference type="PROSITE" id="PS50206">
    <property type="entry name" value="RHODANESE_3"/>
    <property type="match status" value="1"/>
</dbReference>
<dbReference type="Proteomes" id="UP000198724">
    <property type="component" value="Unassembled WGS sequence"/>
</dbReference>
<name>A0A1I2ZS91_9BACT</name>
<protein>
    <submittedName>
        <fullName evidence="2">5-methylcytosine-specific restriction enzyme B</fullName>
    </submittedName>
</protein>
<dbReference type="Pfam" id="PF07728">
    <property type="entry name" value="AAA_5"/>
    <property type="match status" value="1"/>
</dbReference>
<dbReference type="OrthoDB" id="9781481at2"/>
<evidence type="ECO:0000259" key="1">
    <source>
        <dbReference type="PROSITE" id="PS50206"/>
    </source>
</evidence>
<accession>A0A1I2ZS91</accession>
<dbReference type="SMART" id="SM00382">
    <property type="entry name" value="AAA"/>
    <property type="match status" value="1"/>
</dbReference>
<dbReference type="InterPro" id="IPR001763">
    <property type="entry name" value="Rhodanese-like_dom"/>
</dbReference>
<sequence length="548" mass="63088">MYYLDESSIANSIDYFKDFKAVNPMAAGAFWIFKNLGFSTYKKKFYDEWKSDVPPVAWLLGSIYDEVEESDEYLLIFPFSINSIQTKQDFYNPRTVLKNMASRLKDTTDNSLIDYYIKKTGNKSDGTEAYLFTSDYIETEFGLLNNQKIELCHFLAWLYRFTKVDIDELITGEDFFHILKSKFVKDFKINDVELPAFFKQSITSLAFSSTRFTGHDLRKLLKFDKTIPINPILISGTSSYTFSLNKVDNHQAKEYIMYLNDNPSPTYIATSLEIKGQLIIYGPPGTSKTYSIKKEIAKNYNKLIQVQFHPNTTYEDFIGGLFPDKDGKFTYRKGVLLRAIDMANALSGTDKVLLFIDEINRGNLSSILGEAIAALDRSYKVQLANFLDDTGSSYELSIPKNLHIIGTMNSSDKSISIEDKAIIRRFHKLKFFINYEILENLSDTSKIGINLAALLKELNNRIYEELNDPDYQIGQAYFMPQQLFDTSISKFVWDKHHFVHVFNEGVIPLLEEYTVGSPESYTKILGTSYGYRIFDFDKLKEEVISKII</sequence>
<dbReference type="InterPro" id="IPR052934">
    <property type="entry name" value="Methyl-DNA_Rec/Restrict_Enz"/>
</dbReference>
<dbReference type="EMBL" id="FOOT01000018">
    <property type="protein sequence ID" value="SFH40678.1"/>
    <property type="molecule type" value="Genomic_DNA"/>
</dbReference>
<dbReference type="GO" id="GO:0005524">
    <property type="term" value="F:ATP binding"/>
    <property type="evidence" value="ECO:0007669"/>
    <property type="project" value="InterPro"/>
</dbReference>
<evidence type="ECO:0000313" key="3">
    <source>
        <dbReference type="Proteomes" id="UP000198724"/>
    </source>
</evidence>